<protein>
    <submittedName>
        <fullName evidence="9">Hemolysin</fullName>
    </submittedName>
</protein>
<dbReference type="AlphaFoldDB" id="A0A379D994"/>
<dbReference type="PANTHER" id="PTHR20855">
    <property type="entry name" value="ADIPOR/PROGESTIN RECEPTOR-RELATED"/>
    <property type="match status" value="1"/>
</dbReference>
<feature type="transmembrane region" description="Helical" evidence="8">
    <location>
        <begin position="173"/>
        <end position="192"/>
    </location>
</feature>
<dbReference type="NCBIfam" id="TIGR01065">
    <property type="entry name" value="hlyIII"/>
    <property type="match status" value="1"/>
</dbReference>
<feature type="transmembrane region" description="Helical" evidence="8">
    <location>
        <begin position="51"/>
        <end position="76"/>
    </location>
</feature>
<dbReference type="GO" id="GO:0140911">
    <property type="term" value="F:pore-forming activity"/>
    <property type="evidence" value="ECO:0007669"/>
    <property type="project" value="InterPro"/>
</dbReference>
<reference evidence="9 10" key="1">
    <citation type="submission" date="2018-06" db="EMBL/GenBank/DDBJ databases">
        <authorList>
            <consortium name="Pathogen Informatics"/>
            <person name="Doyle S."/>
        </authorList>
    </citation>
    <scope>NUCLEOTIDE SEQUENCE [LARGE SCALE GENOMIC DNA]</scope>
    <source>
        <strain evidence="9 10">NCTC11088</strain>
    </source>
</reference>
<dbReference type="GO" id="GO:0046872">
    <property type="term" value="F:metal ion binding"/>
    <property type="evidence" value="ECO:0007669"/>
    <property type="project" value="UniProtKB-KW"/>
</dbReference>
<evidence type="ECO:0000256" key="4">
    <source>
        <dbReference type="ARBA" id="ARBA00022692"/>
    </source>
</evidence>
<organism evidence="9 10">
    <name type="scientific">Peptoniphilus indolicus</name>
    <dbReference type="NCBI Taxonomy" id="33030"/>
    <lineage>
        <taxon>Bacteria</taxon>
        <taxon>Bacillati</taxon>
        <taxon>Bacillota</taxon>
        <taxon>Tissierellia</taxon>
        <taxon>Tissierellales</taxon>
        <taxon>Peptoniphilaceae</taxon>
        <taxon>Peptoniphilus</taxon>
    </lineage>
</organism>
<dbReference type="EMBL" id="UGTH01000001">
    <property type="protein sequence ID" value="SUB74487.1"/>
    <property type="molecule type" value="Genomic_DNA"/>
</dbReference>
<dbReference type="InterPro" id="IPR005744">
    <property type="entry name" value="Hy-lIII"/>
</dbReference>
<dbReference type="InterPro" id="IPR004254">
    <property type="entry name" value="AdipoR/HlyIII-related"/>
</dbReference>
<dbReference type="Pfam" id="PF03006">
    <property type="entry name" value="HlyIII"/>
    <property type="match status" value="1"/>
</dbReference>
<keyword evidence="6 8" id="KW-0472">Membrane</keyword>
<name>A0A379D994_9FIRM</name>
<evidence type="ECO:0000256" key="1">
    <source>
        <dbReference type="ARBA" id="ARBA00004651"/>
    </source>
</evidence>
<evidence type="ECO:0000256" key="8">
    <source>
        <dbReference type="SAM" id="Phobius"/>
    </source>
</evidence>
<keyword evidence="3" id="KW-1003">Cell membrane</keyword>
<feature type="binding site" evidence="7">
    <location>
        <position position="200"/>
    </location>
    <ligand>
        <name>Zn(2+)</name>
        <dbReference type="ChEBI" id="CHEBI:29105"/>
    </ligand>
</feature>
<dbReference type="GO" id="GO:0005886">
    <property type="term" value="C:plasma membrane"/>
    <property type="evidence" value="ECO:0007669"/>
    <property type="project" value="UniProtKB-SubCell"/>
</dbReference>
<comment type="subcellular location">
    <subcellularLocation>
        <location evidence="1">Cell membrane</location>
        <topology evidence="1">Multi-pass membrane protein</topology>
    </subcellularLocation>
</comment>
<sequence>MLKEGDFIKREVVIYSFKEQLLNAITHWLGFLLGIVGLVFLIIFGVRNKSVVQIVGFSIYGGCLIFLYLSSAIYHSIPNEKFKRVLRVFDHCSIFIFIGGTYTPIILLSLDGIMRIIMLSFIWLVCIVGIVFKIITLGKFSKFDKLSLGIYLGLGWISIFMMKSIYNTTSLEFIFWLVLGGLLYSIGAIFYANKKIPYNHAIWHVFVLLASVAHFVGILEAYALV</sequence>
<keyword evidence="5 8" id="KW-1133">Transmembrane helix</keyword>
<keyword evidence="7" id="KW-0862">Zinc</keyword>
<evidence type="ECO:0000313" key="9">
    <source>
        <dbReference type="EMBL" id="SUB74487.1"/>
    </source>
</evidence>
<feature type="transmembrane region" description="Helical" evidence="8">
    <location>
        <begin position="88"/>
        <end position="110"/>
    </location>
</feature>
<evidence type="ECO:0000256" key="6">
    <source>
        <dbReference type="ARBA" id="ARBA00023136"/>
    </source>
</evidence>
<evidence type="ECO:0000256" key="3">
    <source>
        <dbReference type="ARBA" id="ARBA00022475"/>
    </source>
</evidence>
<gene>
    <name evidence="9" type="primary">yqfA</name>
    <name evidence="9" type="ORF">NCTC11088_00232</name>
</gene>
<feature type="transmembrane region" description="Helical" evidence="8">
    <location>
        <begin position="116"/>
        <end position="136"/>
    </location>
</feature>
<keyword evidence="4 8" id="KW-0812">Transmembrane</keyword>
<dbReference type="PANTHER" id="PTHR20855:SF3">
    <property type="entry name" value="LD03007P"/>
    <property type="match status" value="1"/>
</dbReference>
<evidence type="ECO:0000313" key="10">
    <source>
        <dbReference type="Proteomes" id="UP000254777"/>
    </source>
</evidence>
<comment type="similarity">
    <text evidence="2">Belongs to the UPF0073 (Hly-III) family.</text>
</comment>
<feature type="transmembrane region" description="Helical" evidence="8">
    <location>
        <begin position="201"/>
        <end position="224"/>
    </location>
</feature>
<dbReference type="RefSeq" id="WP_004822722.1">
    <property type="nucleotide sequence ID" value="NZ_UGTH01000001.1"/>
</dbReference>
<evidence type="ECO:0000256" key="7">
    <source>
        <dbReference type="PIRSR" id="PIRSR604254-1"/>
    </source>
</evidence>
<proteinExistence type="inferred from homology"/>
<dbReference type="Proteomes" id="UP000254777">
    <property type="component" value="Unassembled WGS sequence"/>
</dbReference>
<feature type="transmembrane region" description="Helical" evidence="8">
    <location>
        <begin position="21"/>
        <end position="45"/>
    </location>
</feature>
<evidence type="ECO:0000256" key="2">
    <source>
        <dbReference type="ARBA" id="ARBA00008488"/>
    </source>
</evidence>
<feature type="binding site" evidence="7">
    <location>
        <position position="204"/>
    </location>
    <ligand>
        <name>Zn(2+)</name>
        <dbReference type="ChEBI" id="CHEBI:29105"/>
    </ligand>
</feature>
<feature type="binding site" evidence="7">
    <location>
        <position position="75"/>
    </location>
    <ligand>
        <name>Zn(2+)</name>
        <dbReference type="ChEBI" id="CHEBI:29105"/>
    </ligand>
</feature>
<accession>A0A379D994</accession>
<evidence type="ECO:0000256" key="5">
    <source>
        <dbReference type="ARBA" id="ARBA00022989"/>
    </source>
</evidence>
<feature type="transmembrane region" description="Helical" evidence="8">
    <location>
        <begin position="148"/>
        <end position="167"/>
    </location>
</feature>
<keyword evidence="7" id="KW-0479">Metal-binding</keyword>